<name>A0A9J5XKN0_SOLCO</name>
<evidence type="ECO:0000313" key="2">
    <source>
        <dbReference type="EMBL" id="KAG5588373.1"/>
    </source>
</evidence>
<gene>
    <name evidence="2" type="ORF">H5410_048807</name>
</gene>
<dbReference type="EMBL" id="JACXVP010000009">
    <property type="protein sequence ID" value="KAG5588373.1"/>
    <property type="molecule type" value="Genomic_DNA"/>
</dbReference>
<protein>
    <submittedName>
        <fullName evidence="2">Uncharacterized protein</fullName>
    </submittedName>
</protein>
<feature type="region of interest" description="Disordered" evidence="1">
    <location>
        <begin position="20"/>
        <end position="75"/>
    </location>
</feature>
<evidence type="ECO:0000256" key="1">
    <source>
        <dbReference type="SAM" id="MobiDB-lite"/>
    </source>
</evidence>
<evidence type="ECO:0000313" key="3">
    <source>
        <dbReference type="Proteomes" id="UP000824120"/>
    </source>
</evidence>
<comment type="caution">
    <text evidence="2">The sequence shown here is derived from an EMBL/GenBank/DDBJ whole genome shotgun (WGS) entry which is preliminary data.</text>
</comment>
<dbReference type="AlphaFoldDB" id="A0A9J5XKN0"/>
<proteinExistence type="predicted"/>
<feature type="compositionally biased region" description="Polar residues" evidence="1">
    <location>
        <begin position="34"/>
        <end position="57"/>
    </location>
</feature>
<keyword evidence="3" id="KW-1185">Reference proteome</keyword>
<accession>A0A9J5XKN0</accession>
<dbReference type="Proteomes" id="UP000824120">
    <property type="component" value="Chromosome 9"/>
</dbReference>
<reference evidence="2 3" key="1">
    <citation type="submission" date="2020-09" db="EMBL/GenBank/DDBJ databases">
        <title>De no assembly of potato wild relative species, Solanum commersonii.</title>
        <authorList>
            <person name="Cho K."/>
        </authorList>
    </citation>
    <scope>NUCLEOTIDE SEQUENCE [LARGE SCALE GENOMIC DNA]</scope>
    <source>
        <strain evidence="2">LZ3.2</strain>
        <tissue evidence="2">Leaf</tissue>
    </source>
</reference>
<organism evidence="2 3">
    <name type="scientific">Solanum commersonii</name>
    <name type="common">Commerson's wild potato</name>
    <name type="synonym">Commerson's nightshade</name>
    <dbReference type="NCBI Taxonomy" id="4109"/>
    <lineage>
        <taxon>Eukaryota</taxon>
        <taxon>Viridiplantae</taxon>
        <taxon>Streptophyta</taxon>
        <taxon>Embryophyta</taxon>
        <taxon>Tracheophyta</taxon>
        <taxon>Spermatophyta</taxon>
        <taxon>Magnoliopsida</taxon>
        <taxon>eudicotyledons</taxon>
        <taxon>Gunneridae</taxon>
        <taxon>Pentapetalae</taxon>
        <taxon>asterids</taxon>
        <taxon>lamiids</taxon>
        <taxon>Solanales</taxon>
        <taxon>Solanaceae</taxon>
        <taxon>Solanoideae</taxon>
        <taxon>Solaneae</taxon>
        <taxon>Solanum</taxon>
    </lineage>
</organism>
<sequence length="86" mass="9953">MAPLTPLTRKIEKCHLRKQLNNPTNKYNPGRKFNPQTPISNNTNNRTFNSIFGQNPKSSHDPSRLSFRNPTKKARGRVAVFENKQY</sequence>